<dbReference type="GO" id="GO:0005634">
    <property type="term" value="C:nucleus"/>
    <property type="evidence" value="ECO:0007669"/>
    <property type="project" value="TreeGrafter"/>
</dbReference>
<evidence type="ECO:0000256" key="5">
    <source>
        <dbReference type="ARBA" id="ARBA00023125"/>
    </source>
</evidence>
<dbReference type="InterPro" id="IPR007861">
    <property type="entry name" value="DNA_mismatch_repair_MutS_clamp"/>
</dbReference>
<evidence type="ECO:0000256" key="1">
    <source>
        <dbReference type="ARBA" id="ARBA00006271"/>
    </source>
</evidence>
<dbReference type="STRING" id="65357.A0A024GDU5"/>
<dbReference type="InterPro" id="IPR036678">
    <property type="entry name" value="MutS_con_dom_sf"/>
</dbReference>
<dbReference type="InterPro" id="IPR007695">
    <property type="entry name" value="DNA_mismatch_repair_MutS-lik_N"/>
</dbReference>
<dbReference type="Gene3D" id="3.40.1170.10">
    <property type="entry name" value="DNA repair protein MutS, domain I"/>
    <property type="match status" value="1"/>
</dbReference>
<gene>
    <name evidence="10" type="ORF">BN9_057270</name>
</gene>
<dbReference type="InParanoid" id="A0A024GDU5"/>
<evidence type="ECO:0000256" key="3">
    <source>
        <dbReference type="ARBA" id="ARBA00022763"/>
    </source>
</evidence>
<dbReference type="GO" id="GO:0005739">
    <property type="term" value="C:mitochondrion"/>
    <property type="evidence" value="ECO:0007669"/>
    <property type="project" value="TreeGrafter"/>
</dbReference>
<dbReference type="PROSITE" id="PS00486">
    <property type="entry name" value="DNA_MISMATCH_REPAIR_2"/>
    <property type="match status" value="1"/>
</dbReference>
<dbReference type="Pfam" id="PF05192">
    <property type="entry name" value="MutS_III"/>
    <property type="match status" value="1"/>
</dbReference>
<keyword evidence="3 7" id="KW-0227">DNA damage</keyword>
<dbReference type="InterPro" id="IPR045076">
    <property type="entry name" value="MutS"/>
</dbReference>
<dbReference type="NCBIfam" id="NF003810">
    <property type="entry name" value="PRK05399.1"/>
    <property type="match status" value="1"/>
</dbReference>
<evidence type="ECO:0000256" key="4">
    <source>
        <dbReference type="ARBA" id="ARBA00022840"/>
    </source>
</evidence>
<dbReference type="GO" id="GO:0043504">
    <property type="term" value="P:mitochondrial DNA repair"/>
    <property type="evidence" value="ECO:0007669"/>
    <property type="project" value="TreeGrafter"/>
</dbReference>
<reference evidence="10 11" key="1">
    <citation type="submission" date="2012-05" db="EMBL/GenBank/DDBJ databases">
        <title>Recombination and specialization in a pathogen metapopulation.</title>
        <authorList>
            <person name="Gardiner A."/>
            <person name="Kemen E."/>
            <person name="Schultz-Larsen T."/>
            <person name="MacLean D."/>
            <person name="Van Oosterhout C."/>
            <person name="Jones J.D.G."/>
        </authorList>
    </citation>
    <scope>NUCLEOTIDE SEQUENCE [LARGE SCALE GENOMIC DNA]</scope>
    <source>
        <strain evidence="10 11">Ac Nc2</strain>
    </source>
</reference>
<dbReference type="PANTHER" id="PTHR11361:SF34">
    <property type="entry name" value="DNA MISMATCH REPAIR PROTEIN MSH1, MITOCHONDRIAL"/>
    <property type="match status" value="1"/>
</dbReference>
<dbReference type="GO" id="GO:0006298">
    <property type="term" value="P:mismatch repair"/>
    <property type="evidence" value="ECO:0007669"/>
    <property type="project" value="InterPro"/>
</dbReference>
<sequence>MCGFPVNSLDSYLEKLVMHHGLKIAICNQIKPKTAVIQNENNRRGKQSFSKMEPSLMDRRIVRVVTPGSLVEESMLKPEENNYIAALYTPLQQENQNQTYGFAWADLSTGEFRSTVTTADQVANLLTRCSPREILIPMLDDTSDPKLDAILQDALAPSCMITYRSISSFHSVKSEDRQLLTSIAAQKEVEAFSANAIVDYIQFAYKQNSGISAGLQLLRHVDSMDHMIIDYSAWKSLELSTSLSGDKSSSLFHTINKTVTAAGSRILASHLASPLMKIETIRDRQDTVEYFCSQELLILKPLRKQLANIFDLERSLQRVTVHMGTPKDLRNIAISVQKAMGITSLILSSRPPDTNFPNLLKRYCRVGDATRGNSDLLDLVEKIRAAIYDDSAESMGRTYLNLKHNFVRSGYSQELDEWRAIAMISTQTQNVSPKDSKCLDRTKHSLQQKYRSLLSSNRARVLYQTIRGFFIELPIDEYNRLLRERQENTNELHHPLDLLILQQSLKTTMRFRTEELSKLNDAIIEAEERVYDLESQIFDELVECVVQQSNSIRNIAETMAILDVLGSHAQVALDGHYTRPLIDNSREIHIEDGRHCVVEAAHWRGRNNNLSRTVSSSLPRAFVPNSLHLQPSTEPQDDAIGSCCFLTGPNMGGKSTYLRQNAQIVILAQMGSFVPARYARIGLVDQLFCRVGSADDLASDKSTFMIEMEETASILGHATVRSLVVMDEVGRGTSVEDGIAIAGAVLETLCLQQIRTLFATHYTVLPELLSYANTNVSGTLQLFRMEAVGLDYKEKDLQHPLAFTHRVVPGLASKSYGLNTATLAGCPSRVVLRANELLELYRKRYKQEALRCDDNAPNTLDQLEAIRNILKAPRKRSDGNEEALLSQVAALLPS</sequence>
<organism evidence="10 11">
    <name type="scientific">Albugo candida</name>
    <dbReference type="NCBI Taxonomy" id="65357"/>
    <lineage>
        <taxon>Eukaryota</taxon>
        <taxon>Sar</taxon>
        <taxon>Stramenopiles</taxon>
        <taxon>Oomycota</taxon>
        <taxon>Peronosporomycetes</taxon>
        <taxon>Albuginales</taxon>
        <taxon>Albuginaceae</taxon>
        <taxon>Albugo</taxon>
    </lineage>
</organism>
<evidence type="ECO:0000313" key="10">
    <source>
        <dbReference type="EMBL" id="CCI44903.1"/>
    </source>
</evidence>
<protein>
    <recommendedName>
        <fullName evidence="9">DNA mismatch repair proteins mutS family domain-containing protein</fullName>
    </recommendedName>
</protein>
<dbReference type="InterPro" id="IPR016151">
    <property type="entry name" value="DNA_mismatch_repair_MutS_N"/>
</dbReference>
<keyword evidence="5 7" id="KW-0238">DNA-binding</keyword>
<dbReference type="InterPro" id="IPR027417">
    <property type="entry name" value="P-loop_NTPase"/>
</dbReference>
<dbReference type="SUPFAM" id="SSF55271">
    <property type="entry name" value="DNA repair protein MutS, domain I"/>
    <property type="match status" value="1"/>
</dbReference>
<feature type="domain" description="DNA mismatch repair proteins mutS family" evidence="9">
    <location>
        <begin position="722"/>
        <end position="738"/>
    </location>
</feature>
<dbReference type="InterPro" id="IPR007860">
    <property type="entry name" value="DNA_mmatch_repair_MutS_con_dom"/>
</dbReference>
<dbReference type="InterPro" id="IPR007696">
    <property type="entry name" value="DNA_mismatch_repair_MutS_core"/>
</dbReference>
<keyword evidence="8" id="KW-0175">Coiled coil</keyword>
<dbReference type="Gene3D" id="3.40.50.300">
    <property type="entry name" value="P-loop containing nucleotide triphosphate hydrolases"/>
    <property type="match status" value="1"/>
</dbReference>
<comment type="caution">
    <text evidence="10">The sequence shown here is derived from an EMBL/GenBank/DDBJ whole genome shotgun (WGS) entry which is preliminary data.</text>
</comment>
<dbReference type="AlphaFoldDB" id="A0A024GDU5"/>
<dbReference type="SMART" id="SM00533">
    <property type="entry name" value="MUTSd"/>
    <property type="match status" value="1"/>
</dbReference>
<dbReference type="Pfam" id="PF05190">
    <property type="entry name" value="MutS_IV"/>
    <property type="match status" value="1"/>
</dbReference>
<feature type="coiled-coil region" evidence="8">
    <location>
        <begin position="509"/>
        <end position="536"/>
    </location>
</feature>
<keyword evidence="11" id="KW-1185">Reference proteome</keyword>
<dbReference type="Gene3D" id="1.10.1420.10">
    <property type="match status" value="2"/>
</dbReference>
<dbReference type="Pfam" id="PF01624">
    <property type="entry name" value="MutS_I"/>
    <property type="match status" value="1"/>
</dbReference>
<dbReference type="EMBL" id="CAIX01000082">
    <property type="protein sequence ID" value="CCI44903.1"/>
    <property type="molecule type" value="Genomic_DNA"/>
</dbReference>
<dbReference type="SUPFAM" id="SSF52540">
    <property type="entry name" value="P-loop containing nucleoside triphosphate hydrolases"/>
    <property type="match status" value="1"/>
</dbReference>
<dbReference type="SUPFAM" id="SSF48334">
    <property type="entry name" value="DNA repair protein MutS, domain III"/>
    <property type="match status" value="1"/>
</dbReference>
<keyword evidence="4" id="KW-0067">ATP-binding</keyword>
<keyword evidence="2 7" id="KW-0547">Nucleotide-binding</keyword>
<dbReference type="SUPFAM" id="SSF53150">
    <property type="entry name" value="DNA repair protein MutS, domain II"/>
    <property type="match status" value="1"/>
</dbReference>
<evidence type="ECO:0000256" key="2">
    <source>
        <dbReference type="ARBA" id="ARBA00022741"/>
    </source>
</evidence>
<evidence type="ECO:0000256" key="7">
    <source>
        <dbReference type="RuleBase" id="RU003756"/>
    </source>
</evidence>
<evidence type="ECO:0000256" key="8">
    <source>
        <dbReference type="SAM" id="Coils"/>
    </source>
</evidence>
<name>A0A024GDU5_9STRA</name>
<evidence type="ECO:0000256" key="6">
    <source>
        <dbReference type="ARBA" id="ARBA00023204"/>
    </source>
</evidence>
<dbReference type="InterPro" id="IPR000432">
    <property type="entry name" value="DNA_mismatch_repair_MutS_C"/>
</dbReference>
<comment type="function">
    <text evidence="7">Component of the post-replicative DNA mismatch repair system (MMR).</text>
</comment>
<proteinExistence type="inferred from homology"/>
<dbReference type="Proteomes" id="UP000053237">
    <property type="component" value="Unassembled WGS sequence"/>
</dbReference>
<evidence type="ECO:0000259" key="9">
    <source>
        <dbReference type="PROSITE" id="PS00486"/>
    </source>
</evidence>
<dbReference type="GO" id="GO:0030983">
    <property type="term" value="F:mismatched DNA binding"/>
    <property type="evidence" value="ECO:0007669"/>
    <property type="project" value="InterPro"/>
</dbReference>
<dbReference type="SMART" id="SM00534">
    <property type="entry name" value="MUTSac"/>
    <property type="match status" value="1"/>
</dbReference>
<dbReference type="GO" id="GO:0140664">
    <property type="term" value="F:ATP-dependent DNA damage sensor activity"/>
    <property type="evidence" value="ECO:0007669"/>
    <property type="project" value="InterPro"/>
</dbReference>
<dbReference type="Pfam" id="PF05188">
    <property type="entry name" value="MutS_II"/>
    <property type="match status" value="1"/>
</dbReference>
<dbReference type="Gene3D" id="3.30.420.110">
    <property type="entry name" value="MutS, connector domain"/>
    <property type="match status" value="1"/>
</dbReference>
<dbReference type="InterPro" id="IPR017261">
    <property type="entry name" value="DNA_mismatch_repair_MutS/MSH"/>
</dbReference>
<evidence type="ECO:0000313" key="11">
    <source>
        <dbReference type="Proteomes" id="UP000053237"/>
    </source>
</evidence>
<dbReference type="InterPro" id="IPR036187">
    <property type="entry name" value="DNA_mismatch_repair_MutS_sf"/>
</dbReference>
<accession>A0A024GDU5</accession>
<dbReference type="PIRSF" id="PIRSF037677">
    <property type="entry name" value="DNA_mis_repair_Msh6"/>
    <property type="match status" value="1"/>
</dbReference>
<comment type="similarity">
    <text evidence="1 7">Belongs to the DNA mismatch repair MutS family.</text>
</comment>
<dbReference type="Pfam" id="PF00488">
    <property type="entry name" value="MutS_V"/>
    <property type="match status" value="1"/>
</dbReference>
<dbReference type="PANTHER" id="PTHR11361">
    <property type="entry name" value="DNA MISMATCH REPAIR PROTEIN MUTS FAMILY MEMBER"/>
    <property type="match status" value="1"/>
</dbReference>
<dbReference type="GO" id="GO:0005524">
    <property type="term" value="F:ATP binding"/>
    <property type="evidence" value="ECO:0007669"/>
    <property type="project" value="UniProtKB-KW"/>
</dbReference>
<keyword evidence="6 7" id="KW-0234">DNA repair</keyword>
<dbReference type="OrthoDB" id="10252754at2759"/>